<evidence type="ECO:0000313" key="1">
    <source>
        <dbReference type="EMBL" id="GAB54560.1"/>
    </source>
</evidence>
<name>H5T8B9_9ALTE</name>
<reference evidence="1 2" key="2">
    <citation type="journal article" date="2017" name="Antonie Van Leeuwenhoek">
        <title>Rhizobium rhizosphaerae sp. nov., a novel species isolated from rice rhizosphere.</title>
        <authorList>
            <person name="Zhao J.J."/>
            <person name="Zhang J."/>
            <person name="Zhang R.J."/>
            <person name="Zhang C.W."/>
            <person name="Yin H.Q."/>
            <person name="Zhang X.X."/>
        </authorList>
    </citation>
    <scope>NUCLEOTIDE SEQUENCE [LARGE SCALE GENOMIC DNA]</scope>
    <source>
        <strain evidence="1 2">ACAM 611</strain>
    </source>
</reference>
<dbReference type="EMBL" id="BAET01000006">
    <property type="protein sequence ID" value="GAB54560.1"/>
    <property type="molecule type" value="Genomic_DNA"/>
</dbReference>
<comment type="caution">
    <text evidence="1">The sequence shown here is derived from an EMBL/GenBank/DDBJ whole genome shotgun (WGS) entry which is preliminary data.</text>
</comment>
<gene>
    <name evidence="1" type="ORF">GPUN_0413</name>
</gene>
<protein>
    <submittedName>
        <fullName evidence="1">Uncharacterized protein</fullName>
    </submittedName>
</protein>
<dbReference type="AlphaFoldDB" id="H5T8B9"/>
<keyword evidence="2" id="KW-1185">Reference proteome</keyword>
<proteinExistence type="predicted"/>
<evidence type="ECO:0000313" key="2">
    <source>
        <dbReference type="Proteomes" id="UP000053586"/>
    </source>
</evidence>
<organism evidence="1 2">
    <name type="scientific">Glaciecola punicea ACAM 611</name>
    <dbReference type="NCBI Taxonomy" id="1121923"/>
    <lineage>
        <taxon>Bacteria</taxon>
        <taxon>Pseudomonadati</taxon>
        <taxon>Pseudomonadota</taxon>
        <taxon>Gammaproteobacteria</taxon>
        <taxon>Alteromonadales</taxon>
        <taxon>Alteromonadaceae</taxon>
        <taxon>Glaciecola</taxon>
    </lineage>
</organism>
<reference evidence="1 2" key="1">
    <citation type="journal article" date="2012" name="J. Bacteriol.">
        <title>Genome sequence of proteorhodopsin-containing sea ice bacterium Glaciecola punicea ACAM 611T.</title>
        <authorList>
            <person name="Qin Q.-L."/>
            <person name="Xie B.-B."/>
            <person name="Shu Y.-L."/>
            <person name="Rong J.-C."/>
            <person name="Zhao D.-L."/>
            <person name="Zhang X.-Y."/>
            <person name="Chen X.-L."/>
            <person name="Zhou B.-C."/>
            <person name="Zhanga Y.-Z."/>
        </authorList>
    </citation>
    <scope>NUCLEOTIDE SEQUENCE [LARGE SCALE GENOMIC DNA]</scope>
    <source>
        <strain evidence="1 2">ACAM 611</strain>
    </source>
</reference>
<accession>H5T8B9</accession>
<sequence length="50" mass="5902">MGFLFNLLFHAAFISNMMIDHIETYTTWEKNPKLIKYVICKSITSRHVVV</sequence>
<dbReference type="Proteomes" id="UP000053586">
    <property type="component" value="Unassembled WGS sequence"/>
</dbReference>